<sequence length="146" mass="15741">MTGQDFVVDTARSLVEDLAPDELALFEPVSRAYLRDPKKVLSDRERPGAILGSGIDVAIALLSPVALGVATAVYEHLLDKTGEAIVERGGKLVKRLRRSKEAPVITADQLDGLRALAIERAKELGVADDLAEKVGDTLRATLEREL</sequence>
<dbReference type="RefSeq" id="WP_259628100.1">
    <property type="nucleotide sequence ID" value="NZ_JANYMP010000025.1"/>
</dbReference>
<accession>A0A9X3AKB4</accession>
<organism evidence="1 2">
    <name type="scientific">Umezawaea endophytica</name>
    <dbReference type="NCBI Taxonomy" id="1654476"/>
    <lineage>
        <taxon>Bacteria</taxon>
        <taxon>Bacillati</taxon>
        <taxon>Actinomycetota</taxon>
        <taxon>Actinomycetes</taxon>
        <taxon>Pseudonocardiales</taxon>
        <taxon>Pseudonocardiaceae</taxon>
        <taxon>Umezawaea</taxon>
    </lineage>
</organism>
<evidence type="ECO:0000313" key="1">
    <source>
        <dbReference type="EMBL" id="MCS7482640.1"/>
    </source>
</evidence>
<dbReference type="Proteomes" id="UP001141259">
    <property type="component" value="Unassembled WGS sequence"/>
</dbReference>
<protein>
    <submittedName>
        <fullName evidence="1">Uncharacterized protein</fullName>
    </submittedName>
</protein>
<dbReference type="EMBL" id="JANYMP010000025">
    <property type="protein sequence ID" value="MCS7482640.1"/>
    <property type="molecule type" value="Genomic_DNA"/>
</dbReference>
<proteinExistence type="predicted"/>
<gene>
    <name evidence="1" type="ORF">NZH93_37835</name>
</gene>
<name>A0A9X3AKB4_9PSEU</name>
<comment type="caution">
    <text evidence="1">The sequence shown here is derived from an EMBL/GenBank/DDBJ whole genome shotgun (WGS) entry which is preliminary data.</text>
</comment>
<dbReference type="AlphaFoldDB" id="A0A9X3AKB4"/>
<reference evidence="1" key="1">
    <citation type="submission" date="2022-08" db="EMBL/GenBank/DDBJ databases">
        <authorList>
            <person name="Tistechok S."/>
            <person name="Samborskyy M."/>
            <person name="Roman I."/>
        </authorList>
    </citation>
    <scope>NUCLEOTIDE SEQUENCE</scope>
    <source>
        <strain evidence="1">DSM 103496</strain>
    </source>
</reference>
<evidence type="ECO:0000313" key="2">
    <source>
        <dbReference type="Proteomes" id="UP001141259"/>
    </source>
</evidence>
<keyword evidence="2" id="KW-1185">Reference proteome</keyword>